<reference evidence="4 5" key="1">
    <citation type="submission" date="2020-10" db="EMBL/GenBank/DDBJ databases">
        <title>Degradation of 1,4-Dioxane by Xanthobacter sp. YN2, via a Novel Group-2 Soluble Di-Iron Monooxygenase.</title>
        <authorList>
            <person name="Ma F."/>
            <person name="Wang Y."/>
            <person name="Yang J."/>
            <person name="Guo H."/>
            <person name="Su D."/>
            <person name="Yu L."/>
        </authorList>
    </citation>
    <scope>NUCLEOTIDE SEQUENCE [LARGE SCALE GENOMIC DNA]</scope>
    <source>
        <strain evidence="4 5">YN2</strain>
    </source>
</reference>
<evidence type="ECO:0000259" key="3">
    <source>
        <dbReference type="Pfam" id="PF01464"/>
    </source>
</evidence>
<proteinExistence type="inferred from homology"/>
<gene>
    <name evidence="4" type="ORF">EZH22_28345</name>
</gene>
<protein>
    <submittedName>
        <fullName evidence="4">Lytic transglycosylase domain-containing protein</fullName>
    </submittedName>
</protein>
<dbReference type="CDD" id="cd16892">
    <property type="entry name" value="LT_VirB1-like"/>
    <property type="match status" value="1"/>
</dbReference>
<dbReference type="KEGG" id="xdi:EZH22_28345"/>
<evidence type="ECO:0000313" key="5">
    <source>
        <dbReference type="Proteomes" id="UP000596427"/>
    </source>
</evidence>
<dbReference type="RefSeq" id="WP_203193653.1">
    <property type="nucleotide sequence ID" value="NZ_CP063362.1"/>
</dbReference>
<dbReference type="Pfam" id="PF01464">
    <property type="entry name" value="SLT"/>
    <property type="match status" value="1"/>
</dbReference>
<name>A0A974PNB6_9HYPH</name>
<dbReference type="EMBL" id="CP063362">
    <property type="protein sequence ID" value="QRG06747.1"/>
    <property type="molecule type" value="Genomic_DNA"/>
</dbReference>
<feature type="region of interest" description="Disordered" evidence="2">
    <location>
        <begin position="171"/>
        <end position="202"/>
    </location>
</feature>
<sequence length="220" mass="23112">MPVAFTDLAQTCAPTVQVETLAAIVNLESGFSPFSIRINSGAPLRDPPKSKAEAIEVASTLIAERQDVDLGLGGINADDLGRLALTVADAFDPCLNLKATARLLDRYYRTAIGGGARPAEATTVMLQAYYGRGDASLGEMVGHDKQVRAEAKRLAPTLASLTIDPVATSATRDRVGQGAAAPPPAATPHVSRREAKPAPWDVFATGRTSSALVFQNEQSE</sequence>
<evidence type="ECO:0000313" key="4">
    <source>
        <dbReference type="EMBL" id="QRG06747.1"/>
    </source>
</evidence>
<evidence type="ECO:0000256" key="1">
    <source>
        <dbReference type="ARBA" id="ARBA00009387"/>
    </source>
</evidence>
<dbReference type="Proteomes" id="UP000596427">
    <property type="component" value="Chromosome"/>
</dbReference>
<accession>A0A974PNB6</accession>
<evidence type="ECO:0000256" key="2">
    <source>
        <dbReference type="SAM" id="MobiDB-lite"/>
    </source>
</evidence>
<organism evidence="4 5">
    <name type="scientific">Xanthobacter dioxanivorans</name>
    <dbReference type="NCBI Taxonomy" id="2528964"/>
    <lineage>
        <taxon>Bacteria</taxon>
        <taxon>Pseudomonadati</taxon>
        <taxon>Pseudomonadota</taxon>
        <taxon>Alphaproteobacteria</taxon>
        <taxon>Hyphomicrobiales</taxon>
        <taxon>Xanthobacteraceae</taxon>
        <taxon>Xanthobacter</taxon>
    </lineage>
</organism>
<dbReference type="InterPro" id="IPR023346">
    <property type="entry name" value="Lysozyme-like_dom_sf"/>
</dbReference>
<comment type="similarity">
    <text evidence="1">Belongs to the virb1 family.</text>
</comment>
<dbReference type="InterPro" id="IPR008258">
    <property type="entry name" value="Transglycosylase_SLT_dom_1"/>
</dbReference>
<dbReference type="SUPFAM" id="SSF53955">
    <property type="entry name" value="Lysozyme-like"/>
    <property type="match status" value="1"/>
</dbReference>
<keyword evidence="5" id="KW-1185">Reference proteome</keyword>
<dbReference type="AlphaFoldDB" id="A0A974PNB6"/>
<feature type="domain" description="Transglycosylase SLT" evidence="3">
    <location>
        <begin position="11"/>
        <end position="121"/>
    </location>
</feature>